<keyword evidence="2" id="KW-1185">Reference proteome</keyword>
<organism evidence="1 2">
    <name type="scientific">Smallanthus sonchifolius</name>
    <dbReference type="NCBI Taxonomy" id="185202"/>
    <lineage>
        <taxon>Eukaryota</taxon>
        <taxon>Viridiplantae</taxon>
        <taxon>Streptophyta</taxon>
        <taxon>Embryophyta</taxon>
        <taxon>Tracheophyta</taxon>
        <taxon>Spermatophyta</taxon>
        <taxon>Magnoliopsida</taxon>
        <taxon>eudicotyledons</taxon>
        <taxon>Gunneridae</taxon>
        <taxon>Pentapetalae</taxon>
        <taxon>asterids</taxon>
        <taxon>campanulids</taxon>
        <taxon>Asterales</taxon>
        <taxon>Asteraceae</taxon>
        <taxon>Asteroideae</taxon>
        <taxon>Heliantheae alliance</taxon>
        <taxon>Millerieae</taxon>
        <taxon>Smallanthus</taxon>
    </lineage>
</organism>
<dbReference type="Proteomes" id="UP001056120">
    <property type="component" value="Linkage Group LG27"/>
</dbReference>
<protein>
    <submittedName>
        <fullName evidence="1">Uncharacterized protein</fullName>
    </submittedName>
</protein>
<proteinExistence type="predicted"/>
<name>A0ACB8YW46_9ASTR</name>
<reference evidence="1 2" key="2">
    <citation type="journal article" date="2022" name="Mol. Ecol. Resour.">
        <title>The genomes of chicory, endive, great burdock and yacon provide insights into Asteraceae paleo-polyploidization history and plant inulin production.</title>
        <authorList>
            <person name="Fan W."/>
            <person name="Wang S."/>
            <person name="Wang H."/>
            <person name="Wang A."/>
            <person name="Jiang F."/>
            <person name="Liu H."/>
            <person name="Zhao H."/>
            <person name="Xu D."/>
            <person name="Zhang Y."/>
        </authorList>
    </citation>
    <scope>NUCLEOTIDE SEQUENCE [LARGE SCALE GENOMIC DNA]</scope>
    <source>
        <strain evidence="2">cv. Yunnan</strain>
        <tissue evidence="1">Leaves</tissue>
    </source>
</reference>
<evidence type="ECO:0000313" key="1">
    <source>
        <dbReference type="EMBL" id="KAI3688240.1"/>
    </source>
</evidence>
<gene>
    <name evidence="1" type="ORF">L1987_81951</name>
</gene>
<reference evidence="2" key="1">
    <citation type="journal article" date="2022" name="Mol. Ecol. Resour.">
        <title>The genomes of chicory, endive, great burdock and yacon provide insights into Asteraceae palaeo-polyploidization history and plant inulin production.</title>
        <authorList>
            <person name="Fan W."/>
            <person name="Wang S."/>
            <person name="Wang H."/>
            <person name="Wang A."/>
            <person name="Jiang F."/>
            <person name="Liu H."/>
            <person name="Zhao H."/>
            <person name="Xu D."/>
            <person name="Zhang Y."/>
        </authorList>
    </citation>
    <scope>NUCLEOTIDE SEQUENCE [LARGE SCALE GENOMIC DNA]</scope>
    <source>
        <strain evidence="2">cv. Yunnan</strain>
    </source>
</reference>
<comment type="caution">
    <text evidence="1">The sequence shown here is derived from an EMBL/GenBank/DDBJ whole genome shotgun (WGS) entry which is preliminary data.</text>
</comment>
<accession>A0ACB8YW46</accession>
<sequence>MSQLNNYNEFNFALVPLTLLILVILCYKFILSSFSNGAPSLPPGPYSLPIVGYLPFLGPDLHKQFTNMAHTYGPIFKFYVGSKLHVVINTPDLAKVVVRDQDEIFANHNLTVAASIITYGGQDIAWAQNNSHWRNLRKIFVHEVLSNKNLEACSPFRRDEVRKTIKNVYGKIGTKVNISEISFTTEANVLTNMVWENSSNKGAKDGHLGVELQMVVSKIVELLGKPNASDFFPSLAWFDLQGVAHDMKKQLKKMDKILESIIDDRIKSNNKRLEDGVWHEPKKDFLQILLEFKDREDATSLNFIQIKALLQDIMVAGTETTTTMIEWAMAEIINNHNVMKKVHEELEQVVGVNNIVEESHLPKLKYLDATIKETSRLHPVAPLLVPRSPSKTCNIGGYTILKGCNVFVNVWSIQRDPRYWDNPLEFNPERFLTNYKGTNHWDYNGNNLKFFPFGSGRRLCPGLPLGEKMLMYVLASLLHSFNWSLPMGEERDLSEKFGITLKKRNPLVAIPSQRLPDVSFYM</sequence>
<dbReference type="EMBL" id="CM042044">
    <property type="protein sequence ID" value="KAI3688240.1"/>
    <property type="molecule type" value="Genomic_DNA"/>
</dbReference>
<evidence type="ECO:0000313" key="2">
    <source>
        <dbReference type="Proteomes" id="UP001056120"/>
    </source>
</evidence>